<name>A0A917KIA9_9PROT</name>
<reference evidence="1" key="1">
    <citation type="journal article" date="2014" name="Int. J. Syst. Evol. Microbiol.">
        <title>Complete genome sequence of Corynebacterium casei LMG S-19264T (=DSM 44701T), isolated from a smear-ripened cheese.</title>
        <authorList>
            <consortium name="US DOE Joint Genome Institute (JGI-PGF)"/>
            <person name="Walter F."/>
            <person name="Albersmeier A."/>
            <person name="Kalinowski J."/>
            <person name="Ruckert C."/>
        </authorList>
    </citation>
    <scope>NUCLEOTIDE SEQUENCE</scope>
    <source>
        <strain evidence="1">CGMCC 1.3617</strain>
    </source>
</reference>
<dbReference type="Gene3D" id="2.30.110.20">
    <property type="entry name" value="Hcp1-like"/>
    <property type="match status" value="1"/>
</dbReference>
<dbReference type="RefSeq" id="WP_188967190.1">
    <property type="nucleotide sequence ID" value="NZ_BMKW01000005.1"/>
</dbReference>
<organism evidence="1 2">
    <name type="scientific">Neoroseomonas lacus</name>
    <dbReference type="NCBI Taxonomy" id="287609"/>
    <lineage>
        <taxon>Bacteria</taxon>
        <taxon>Pseudomonadati</taxon>
        <taxon>Pseudomonadota</taxon>
        <taxon>Alphaproteobacteria</taxon>
        <taxon>Acetobacterales</taxon>
        <taxon>Acetobacteraceae</taxon>
        <taxon>Neoroseomonas</taxon>
    </lineage>
</organism>
<dbReference type="InterPro" id="IPR036624">
    <property type="entry name" value="Hcp1-lik_sf"/>
</dbReference>
<accession>A0A917KIA9</accession>
<proteinExistence type="predicted"/>
<dbReference type="Proteomes" id="UP000661507">
    <property type="component" value="Unassembled WGS sequence"/>
</dbReference>
<dbReference type="Pfam" id="PF05638">
    <property type="entry name" value="T6SS_HCP"/>
    <property type="match status" value="1"/>
</dbReference>
<keyword evidence="2" id="KW-1185">Reference proteome</keyword>
<dbReference type="InterPro" id="IPR008514">
    <property type="entry name" value="T6SS_Hcp"/>
</dbReference>
<dbReference type="EMBL" id="BMKW01000005">
    <property type="protein sequence ID" value="GGJ15130.1"/>
    <property type="molecule type" value="Genomic_DNA"/>
</dbReference>
<dbReference type="AlphaFoldDB" id="A0A917KIA9"/>
<reference evidence="1" key="2">
    <citation type="submission" date="2020-09" db="EMBL/GenBank/DDBJ databases">
        <authorList>
            <person name="Sun Q."/>
            <person name="Zhou Y."/>
        </authorList>
    </citation>
    <scope>NUCLEOTIDE SEQUENCE</scope>
    <source>
        <strain evidence="1">CGMCC 1.3617</strain>
    </source>
</reference>
<evidence type="ECO:0000313" key="2">
    <source>
        <dbReference type="Proteomes" id="UP000661507"/>
    </source>
</evidence>
<gene>
    <name evidence="1" type="ORF">GCM10011320_22970</name>
</gene>
<evidence type="ECO:0000313" key="1">
    <source>
        <dbReference type="EMBL" id="GGJ15130.1"/>
    </source>
</evidence>
<protein>
    <submittedName>
        <fullName evidence="1">Uncharacterized protein</fullName>
    </submittedName>
</protein>
<comment type="caution">
    <text evidence="1">The sequence shown here is derived from an EMBL/GenBank/DDBJ whole genome shotgun (WGS) entry which is preliminary data.</text>
</comment>
<dbReference type="SUPFAM" id="SSF141452">
    <property type="entry name" value="Hcp1-like"/>
    <property type="match status" value="1"/>
</dbReference>
<sequence>MPLMMNLPGITGESTVQEHVGWLTLAGFTWGGTRVARSNAAGSHRSTAKVWTPQLRSATARRKSDAQSALVWLGMVGATEYPVVKFEWLRTGEGAPVVYFSVELGGVRIARVTEASQGEHPMESIEFNYRTITMGVRNVGNALTGSQDIVMYQIPQHTGG</sequence>